<name>A0A0K9FEP8_9BACI</name>
<dbReference type="Gene3D" id="3.40.50.720">
    <property type="entry name" value="NAD(P)-binding Rossmann-like Domain"/>
    <property type="match status" value="1"/>
</dbReference>
<dbReference type="PRINTS" id="PR00081">
    <property type="entry name" value="GDHRDH"/>
</dbReference>
<comment type="subcellular location">
    <subcellularLocation>
        <location evidence="1">Endoplasmic reticulum</location>
    </subcellularLocation>
</comment>
<evidence type="ECO:0000256" key="4">
    <source>
        <dbReference type="RuleBase" id="RU000363"/>
    </source>
</evidence>
<evidence type="ECO:0008006" key="7">
    <source>
        <dbReference type="Google" id="ProtNLM"/>
    </source>
</evidence>
<reference evidence="6" key="1">
    <citation type="submission" date="2015-07" db="EMBL/GenBank/DDBJ databases">
        <authorList>
            <person name="Liu B."/>
            <person name="Wang J."/>
            <person name="Zhu Y."/>
            <person name="Liu G."/>
            <person name="Chen Q."/>
            <person name="Lan J."/>
            <person name="Che J."/>
            <person name="Ge C."/>
            <person name="Shi H."/>
            <person name="Pan Z."/>
            <person name="Liu X."/>
        </authorList>
    </citation>
    <scope>NUCLEOTIDE SEQUENCE [LARGE SCALE GENOMIC DNA]</scope>
    <source>
        <strain evidence="6">DSM 23493</strain>
    </source>
</reference>
<dbReference type="SUPFAM" id="SSF51735">
    <property type="entry name" value="NAD(P)-binding Rossmann-fold domains"/>
    <property type="match status" value="1"/>
</dbReference>
<dbReference type="InterPro" id="IPR036291">
    <property type="entry name" value="NAD(P)-bd_dom_sf"/>
</dbReference>
<comment type="caution">
    <text evidence="5">The sequence shown here is derived from an EMBL/GenBank/DDBJ whole genome shotgun (WGS) entry which is preliminary data.</text>
</comment>
<dbReference type="PRINTS" id="PR00080">
    <property type="entry name" value="SDRFAMILY"/>
</dbReference>
<evidence type="ECO:0000256" key="2">
    <source>
        <dbReference type="ARBA" id="ARBA00006484"/>
    </source>
</evidence>
<dbReference type="GO" id="GO:0016491">
    <property type="term" value="F:oxidoreductase activity"/>
    <property type="evidence" value="ECO:0007669"/>
    <property type="project" value="UniProtKB-KW"/>
</dbReference>
<evidence type="ECO:0000256" key="1">
    <source>
        <dbReference type="ARBA" id="ARBA00004240"/>
    </source>
</evidence>
<accession>A0A0K9FEP8</accession>
<dbReference type="InterPro" id="IPR051019">
    <property type="entry name" value="VLCFA-Steroid_DH"/>
</dbReference>
<dbReference type="RefSeq" id="WP_049666109.1">
    <property type="nucleotide sequence ID" value="NZ_LFXJ01000005.1"/>
</dbReference>
<dbReference type="PANTHER" id="PTHR43899">
    <property type="entry name" value="RH59310P"/>
    <property type="match status" value="1"/>
</dbReference>
<proteinExistence type="inferred from homology"/>
<dbReference type="PANTHER" id="PTHR43899:SF4">
    <property type="entry name" value="17 BETA-HYDROXYSTEROID DEHYDROGENASE TYPE 3"/>
    <property type="match status" value="1"/>
</dbReference>
<keyword evidence="3" id="KW-0560">Oxidoreductase</keyword>
<sequence length="263" mass="29154">MDDFIKKYGPWAVITGATSGTGYQFAHLLAEKGVHLVLVARDERTLLQTKEMIRNQYHVQVKTIATDLSTSDSISEIKKVTRPLEVGLLINNAGYSITGEFHCEDWENQSKLLETILKTPMALTHFFVNEMVKRGRGGVILVSSAVAYTSVPLWSVYSAGKAALLNFGETISQELKKYNVDVLTVCPGAMNTKFQERSGINTPGLMEPEKVAILTLSSLGVKTSLLPGMTNSIIFQGLVRFLPKCIRLPLIESLMKKFQRQSK</sequence>
<dbReference type="Pfam" id="PF00106">
    <property type="entry name" value="adh_short"/>
    <property type="match status" value="1"/>
</dbReference>
<dbReference type="PIRSF" id="PIRSF000126">
    <property type="entry name" value="11-beta-HSD1"/>
    <property type="match status" value="1"/>
</dbReference>
<dbReference type="GeneID" id="96598815"/>
<gene>
    <name evidence="5" type="ORF">ACZ11_11250</name>
</gene>
<evidence type="ECO:0000313" key="5">
    <source>
        <dbReference type="EMBL" id="KMY32668.1"/>
    </source>
</evidence>
<evidence type="ECO:0000256" key="3">
    <source>
        <dbReference type="ARBA" id="ARBA00023002"/>
    </source>
</evidence>
<dbReference type="AlphaFoldDB" id="A0A0K9FEP8"/>
<dbReference type="InterPro" id="IPR002347">
    <property type="entry name" value="SDR_fam"/>
</dbReference>
<comment type="similarity">
    <text evidence="2 4">Belongs to the short-chain dehydrogenases/reductases (SDR) family.</text>
</comment>
<dbReference type="EMBL" id="LFXJ01000005">
    <property type="protein sequence ID" value="KMY32668.1"/>
    <property type="molecule type" value="Genomic_DNA"/>
</dbReference>
<dbReference type="InterPro" id="IPR020904">
    <property type="entry name" value="Sc_DH/Rdtase_CS"/>
</dbReference>
<evidence type="ECO:0000313" key="6">
    <source>
        <dbReference type="Proteomes" id="UP000037326"/>
    </source>
</evidence>
<dbReference type="Proteomes" id="UP000037326">
    <property type="component" value="Unassembled WGS sequence"/>
</dbReference>
<dbReference type="PATRIC" id="fig|582475.4.peg.1859"/>
<protein>
    <recommendedName>
        <fullName evidence="7">Short-chain dehydrogenase</fullName>
    </recommendedName>
</protein>
<dbReference type="PROSITE" id="PS00061">
    <property type="entry name" value="ADH_SHORT"/>
    <property type="match status" value="1"/>
</dbReference>
<organism evidence="5 6">
    <name type="scientific">Lysinibacillus xylanilyticus</name>
    <dbReference type="NCBI Taxonomy" id="582475"/>
    <lineage>
        <taxon>Bacteria</taxon>
        <taxon>Bacillati</taxon>
        <taxon>Bacillota</taxon>
        <taxon>Bacilli</taxon>
        <taxon>Bacillales</taxon>
        <taxon>Bacillaceae</taxon>
        <taxon>Lysinibacillus</taxon>
    </lineage>
</organism>